<evidence type="ECO:0000256" key="1">
    <source>
        <dbReference type="SAM" id="MobiDB-lite"/>
    </source>
</evidence>
<accession>A0A2G5B1T6</accession>
<dbReference type="Proteomes" id="UP000242474">
    <property type="component" value="Unassembled WGS sequence"/>
</dbReference>
<feature type="region of interest" description="Disordered" evidence="1">
    <location>
        <begin position="1"/>
        <end position="103"/>
    </location>
</feature>
<evidence type="ECO:0000313" key="2">
    <source>
        <dbReference type="EMBL" id="PIA12677.1"/>
    </source>
</evidence>
<keyword evidence="3" id="KW-1185">Reference proteome</keyword>
<dbReference type="EMBL" id="KZ303591">
    <property type="protein sequence ID" value="PIA12677.1"/>
    <property type="molecule type" value="Genomic_DNA"/>
</dbReference>
<evidence type="ECO:0000313" key="3">
    <source>
        <dbReference type="Proteomes" id="UP000242474"/>
    </source>
</evidence>
<dbReference type="AlphaFoldDB" id="A0A2G5B1T6"/>
<feature type="compositionally biased region" description="Polar residues" evidence="1">
    <location>
        <begin position="1"/>
        <end position="25"/>
    </location>
</feature>
<proteinExistence type="predicted"/>
<protein>
    <submittedName>
        <fullName evidence="2">Uncharacterized protein</fullName>
    </submittedName>
</protein>
<sequence length="103" mass="10174">MSTISTDDPTNGPQYSPSMLSTAMDSGSTPSGPPPPHLYASAVSAGLSATGTAPTNTNGPLTASTHPPAHNSRNTDGCTRPGYHPNPTGTTGPVGAMGPSSQL</sequence>
<gene>
    <name evidence="2" type="ORF">COEREDRAFT_12370</name>
</gene>
<name>A0A2G5B1T6_COERN</name>
<reference evidence="2 3" key="1">
    <citation type="journal article" date="2015" name="Genome Biol. Evol.">
        <title>Phylogenomic analyses indicate that early fungi evolved digesting cell walls of algal ancestors of land plants.</title>
        <authorList>
            <person name="Chang Y."/>
            <person name="Wang S."/>
            <person name="Sekimoto S."/>
            <person name="Aerts A.L."/>
            <person name="Choi C."/>
            <person name="Clum A."/>
            <person name="LaButti K.M."/>
            <person name="Lindquist E.A."/>
            <person name="Yee Ngan C."/>
            <person name="Ohm R.A."/>
            <person name="Salamov A.A."/>
            <person name="Grigoriev I.V."/>
            <person name="Spatafora J.W."/>
            <person name="Berbee M.L."/>
        </authorList>
    </citation>
    <scope>NUCLEOTIDE SEQUENCE [LARGE SCALE GENOMIC DNA]</scope>
    <source>
        <strain evidence="2 3">NRRL 1564</strain>
    </source>
</reference>
<organism evidence="2 3">
    <name type="scientific">Coemansia reversa (strain ATCC 12441 / NRRL 1564)</name>
    <dbReference type="NCBI Taxonomy" id="763665"/>
    <lineage>
        <taxon>Eukaryota</taxon>
        <taxon>Fungi</taxon>
        <taxon>Fungi incertae sedis</taxon>
        <taxon>Zoopagomycota</taxon>
        <taxon>Kickxellomycotina</taxon>
        <taxon>Kickxellomycetes</taxon>
        <taxon>Kickxellales</taxon>
        <taxon>Kickxellaceae</taxon>
        <taxon>Coemansia</taxon>
    </lineage>
</organism>
<feature type="compositionally biased region" description="Polar residues" evidence="1">
    <location>
        <begin position="47"/>
        <end position="77"/>
    </location>
</feature>